<keyword evidence="47" id="KW-1185">Reference proteome</keyword>
<comment type="catalytic activity">
    <reaction evidence="39">
        <text>1,2-ditetradecanoyl-sn-glycerol + ATP = 1,2-ditetradecanoyl-sn-glycero-3-phosphate + ADP + H(+)</text>
        <dbReference type="Rhea" id="RHEA:43444"/>
        <dbReference type="ChEBI" id="CHEBI:15378"/>
        <dbReference type="ChEBI" id="CHEBI:30616"/>
        <dbReference type="ChEBI" id="CHEBI:80651"/>
        <dbReference type="ChEBI" id="CHEBI:83550"/>
        <dbReference type="ChEBI" id="CHEBI:456216"/>
    </reaction>
    <physiologicalReaction direction="left-to-right" evidence="39">
        <dbReference type="Rhea" id="RHEA:43445"/>
    </physiologicalReaction>
</comment>
<feature type="compositionally biased region" description="Basic residues" evidence="44">
    <location>
        <begin position="231"/>
        <end position="246"/>
    </location>
</feature>
<keyword evidence="18 42" id="KW-0040">ANK repeat</keyword>
<dbReference type="GO" id="GO:0030027">
    <property type="term" value="C:lamellipodium"/>
    <property type="evidence" value="ECO:0007669"/>
    <property type="project" value="UniProtKB-SubCell"/>
</dbReference>
<evidence type="ECO:0000256" key="12">
    <source>
        <dbReference type="ARBA" id="ARBA00022737"/>
    </source>
</evidence>
<comment type="subcellular location">
    <subcellularLocation>
        <location evidence="2">Cell membrane</location>
    </subcellularLocation>
    <subcellularLocation>
        <location evidence="3">Cell projection</location>
        <location evidence="3">Lamellipodium</location>
    </subcellularLocation>
    <subcellularLocation>
        <location evidence="4">Cytoplasm</location>
        <location evidence="4">Cytosol</location>
    </subcellularLocation>
    <subcellularLocation>
        <location evidence="1">Nucleus</location>
    </subcellularLocation>
</comment>
<evidence type="ECO:0000256" key="33">
    <source>
        <dbReference type="ARBA" id="ARBA00049500"/>
    </source>
</evidence>
<evidence type="ECO:0000256" key="15">
    <source>
        <dbReference type="ARBA" id="ARBA00022777"/>
    </source>
</evidence>
<dbReference type="InterPro" id="IPR056383">
    <property type="entry name" value="DGKI-like_dom"/>
</dbReference>
<comment type="catalytic activity">
    <reaction evidence="33">
        <text>a 1-O-alkyl-sn-glycerol + ATP = a 1-O-alkyl-sn-glycero-3-phosphate + ADP + H(+)</text>
        <dbReference type="Rhea" id="RHEA:16937"/>
        <dbReference type="ChEBI" id="CHEBI:15378"/>
        <dbReference type="ChEBI" id="CHEBI:15850"/>
        <dbReference type="ChEBI" id="CHEBI:30616"/>
        <dbReference type="ChEBI" id="CHEBI:58014"/>
        <dbReference type="ChEBI" id="CHEBI:456216"/>
        <dbReference type="EC" id="2.7.1.93"/>
    </reaction>
    <physiologicalReaction direction="left-to-right" evidence="33">
        <dbReference type="Rhea" id="RHEA:16938"/>
    </physiologicalReaction>
</comment>
<evidence type="ECO:0000256" key="9">
    <source>
        <dbReference type="ARBA" id="ARBA00022553"/>
    </source>
</evidence>
<organism evidence="46 47">
    <name type="scientific">Sinocyclocheilus anshuiensis</name>
    <dbReference type="NCBI Taxonomy" id="1608454"/>
    <lineage>
        <taxon>Eukaryota</taxon>
        <taxon>Metazoa</taxon>
        <taxon>Chordata</taxon>
        <taxon>Craniata</taxon>
        <taxon>Vertebrata</taxon>
        <taxon>Euteleostomi</taxon>
        <taxon>Actinopterygii</taxon>
        <taxon>Neopterygii</taxon>
        <taxon>Teleostei</taxon>
        <taxon>Ostariophysi</taxon>
        <taxon>Cypriniformes</taxon>
        <taxon>Cyprinidae</taxon>
        <taxon>Cyprininae</taxon>
        <taxon>Sinocyclocheilus</taxon>
    </lineage>
</organism>
<evidence type="ECO:0000256" key="28">
    <source>
        <dbReference type="ARBA" id="ARBA00034624"/>
    </source>
</evidence>
<dbReference type="InterPro" id="IPR017438">
    <property type="entry name" value="ATP-NAD_kinase_N"/>
</dbReference>
<keyword evidence="13 43" id="KW-0547">Nucleotide-binding</keyword>
<evidence type="ECO:0000256" key="32">
    <source>
        <dbReference type="ARBA" id="ARBA00034647"/>
    </source>
</evidence>
<evidence type="ECO:0000259" key="45">
    <source>
        <dbReference type="PROSITE" id="PS50146"/>
    </source>
</evidence>
<comment type="catalytic activity">
    <reaction evidence="35">
        <text>1,2-di-(5Z,8Z,11Z,14Z)-eicosatetraenoyl-sn-glycerol + ATP = 1,2-di-(5Z,8Z,11Z,14Z)-eicosatetraenoyl-sn-glycero-3-phosphate + ADP + H(+)</text>
        <dbReference type="Rhea" id="RHEA:40351"/>
        <dbReference type="ChEBI" id="CHEBI:15378"/>
        <dbReference type="ChEBI" id="CHEBI:30616"/>
        <dbReference type="ChEBI" id="CHEBI:77125"/>
        <dbReference type="ChEBI" id="CHEBI:77126"/>
        <dbReference type="ChEBI" id="CHEBI:456216"/>
    </reaction>
    <physiologicalReaction direction="left-to-right" evidence="35">
        <dbReference type="Rhea" id="RHEA:40352"/>
    </physiologicalReaction>
</comment>
<evidence type="ECO:0000256" key="3">
    <source>
        <dbReference type="ARBA" id="ARBA00004510"/>
    </source>
</evidence>
<dbReference type="SUPFAM" id="SSF111331">
    <property type="entry name" value="NAD kinase/diacylglycerol kinase-like"/>
    <property type="match status" value="1"/>
</dbReference>
<evidence type="ECO:0000256" key="10">
    <source>
        <dbReference type="ARBA" id="ARBA00022679"/>
    </source>
</evidence>
<evidence type="ECO:0000256" key="31">
    <source>
        <dbReference type="ARBA" id="ARBA00034642"/>
    </source>
</evidence>
<dbReference type="InterPro" id="IPR047484">
    <property type="entry name" value="C1_DGKzeta_rpt2"/>
</dbReference>
<comment type="catalytic activity">
    <reaction evidence="27">
        <text>1-O-hexadecyl-sn-glycerol + ATP = 1-O-hexadecyl-sn-glycero-3-phosphate + ADP + H(+)</text>
        <dbReference type="Rhea" id="RHEA:41672"/>
        <dbReference type="ChEBI" id="CHEBI:15378"/>
        <dbReference type="ChEBI" id="CHEBI:30616"/>
        <dbReference type="ChEBI" id="CHEBI:34115"/>
        <dbReference type="ChEBI" id="CHEBI:77580"/>
        <dbReference type="ChEBI" id="CHEBI:456216"/>
    </reaction>
    <physiologicalReaction direction="left-to-right" evidence="27">
        <dbReference type="Rhea" id="RHEA:41673"/>
    </physiologicalReaction>
</comment>
<keyword evidence="12" id="KW-0677">Repeat</keyword>
<comment type="pathway">
    <text evidence="41">Glycerolipid metabolism.</text>
</comment>
<protein>
    <recommendedName>
        <fullName evidence="43">Diacylglycerol kinase</fullName>
        <shortName evidence="43">DAG kinase</shortName>
        <ecNumber evidence="43">2.7.1.107</ecNumber>
    </recommendedName>
</protein>
<evidence type="ECO:0000313" key="47">
    <source>
        <dbReference type="Proteomes" id="UP000472260"/>
    </source>
</evidence>
<comment type="catalytic activity">
    <reaction evidence="29">
        <text>1-hexadecanoyl-2-(9Z-octadecenoyl)-sn-glycerol + ATP = 1-hexadecanoyl-2-(9Z-octadecenoyl)-sn-glycero-3-phosphate + ADP + H(+)</text>
        <dbReference type="Rhea" id="RHEA:43416"/>
        <dbReference type="ChEBI" id="CHEBI:15378"/>
        <dbReference type="ChEBI" id="CHEBI:30616"/>
        <dbReference type="ChEBI" id="CHEBI:64839"/>
        <dbReference type="ChEBI" id="CHEBI:75466"/>
        <dbReference type="ChEBI" id="CHEBI:456216"/>
    </reaction>
    <physiologicalReaction direction="left-to-right" evidence="29">
        <dbReference type="Rhea" id="RHEA:43417"/>
    </physiologicalReaction>
</comment>
<evidence type="ECO:0000256" key="6">
    <source>
        <dbReference type="ARBA" id="ARBA00009280"/>
    </source>
</evidence>
<evidence type="ECO:0000256" key="35">
    <source>
        <dbReference type="ARBA" id="ARBA00050690"/>
    </source>
</evidence>
<dbReference type="GO" id="GO:0005829">
    <property type="term" value="C:cytosol"/>
    <property type="evidence" value="ECO:0007669"/>
    <property type="project" value="UniProtKB-SubCell"/>
</dbReference>
<evidence type="ECO:0000256" key="13">
    <source>
        <dbReference type="ARBA" id="ARBA00022741"/>
    </source>
</evidence>
<evidence type="ECO:0000256" key="36">
    <source>
        <dbReference type="ARBA" id="ARBA00050789"/>
    </source>
</evidence>
<evidence type="ECO:0000256" key="29">
    <source>
        <dbReference type="ARBA" id="ARBA00034636"/>
    </source>
</evidence>
<keyword evidence="9" id="KW-0597">Phosphoprotein</keyword>
<evidence type="ECO:0000256" key="38">
    <source>
        <dbReference type="ARBA" id="ARBA00051008"/>
    </source>
</evidence>
<keyword evidence="22" id="KW-0966">Cell projection</keyword>
<evidence type="ECO:0000256" key="18">
    <source>
        <dbReference type="ARBA" id="ARBA00023043"/>
    </source>
</evidence>
<dbReference type="UniPathway" id="UPA00230"/>
<comment type="catalytic activity">
    <reaction evidence="24">
        <text>1,2-didecanoyl-sn-glycerol + ATP = 1,2-didecanoyl-sn-glycero-3-phosphate + ADP + H(+)</text>
        <dbReference type="Rhea" id="RHEA:43428"/>
        <dbReference type="ChEBI" id="CHEBI:15378"/>
        <dbReference type="ChEBI" id="CHEBI:18155"/>
        <dbReference type="ChEBI" id="CHEBI:30616"/>
        <dbReference type="ChEBI" id="CHEBI:78227"/>
        <dbReference type="ChEBI" id="CHEBI:456216"/>
    </reaction>
    <physiologicalReaction direction="left-to-right" evidence="24">
        <dbReference type="Rhea" id="RHEA:43429"/>
    </physiologicalReaction>
</comment>
<evidence type="ECO:0000256" key="5">
    <source>
        <dbReference type="ARBA" id="ARBA00005175"/>
    </source>
</evidence>
<evidence type="ECO:0000256" key="43">
    <source>
        <dbReference type="RuleBase" id="RU361128"/>
    </source>
</evidence>
<dbReference type="PROSITE" id="PS50088">
    <property type="entry name" value="ANK_REPEAT"/>
    <property type="match status" value="2"/>
</dbReference>
<keyword evidence="19" id="KW-0443">Lipid metabolism</keyword>
<keyword evidence="7" id="KW-1003">Cell membrane</keyword>
<dbReference type="Pfam" id="PF00130">
    <property type="entry name" value="C1_1"/>
    <property type="match status" value="1"/>
</dbReference>
<dbReference type="PROSITE" id="PS50146">
    <property type="entry name" value="DAGK"/>
    <property type="match status" value="1"/>
</dbReference>
<comment type="catalytic activity">
    <reaction evidence="31">
        <text>1-O-alkyl-2-acyl-sn-glycerol + ATP = 1-O-alkyl-2-acyl-sn-glycero-3-phosphate + ADP + H(+)</text>
        <dbReference type="Rhea" id="RHEA:44072"/>
        <dbReference type="ChEBI" id="CHEBI:15378"/>
        <dbReference type="ChEBI" id="CHEBI:30616"/>
        <dbReference type="ChEBI" id="CHEBI:52595"/>
        <dbReference type="ChEBI" id="CHEBI:73332"/>
        <dbReference type="ChEBI" id="CHEBI:456216"/>
    </reaction>
    <physiologicalReaction direction="left-to-right" evidence="31">
        <dbReference type="Rhea" id="RHEA:44073"/>
    </physiologicalReaction>
</comment>
<dbReference type="GO" id="GO:0047649">
    <property type="term" value="F:alkylglycerol kinase activity"/>
    <property type="evidence" value="ECO:0007669"/>
    <property type="project" value="UniProtKB-EC"/>
</dbReference>
<comment type="catalytic activity">
    <reaction evidence="36">
        <text>1-octadecanoyl-2-(4Z,7Z,10Z,13Z,16Z,19Z-docosahexaenoyl)-sn-glycerol + ATP = 1-octadecanoyl-2-(4Z,7Z,10Z,13Z,16Z,19Z-docosahexaenoyl)-sn-glycero-3-phosphate + ADP + H(+)</text>
        <dbReference type="Rhea" id="RHEA:40359"/>
        <dbReference type="ChEBI" id="CHEBI:15378"/>
        <dbReference type="ChEBI" id="CHEBI:30616"/>
        <dbReference type="ChEBI" id="CHEBI:77129"/>
        <dbReference type="ChEBI" id="CHEBI:77130"/>
        <dbReference type="ChEBI" id="CHEBI:456216"/>
    </reaction>
    <physiologicalReaction direction="left-to-right" evidence="36">
        <dbReference type="Rhea" id="RHEA:40360"/>
    </physiologicalReaction>
</comment>
<feature type="region of interest" description="Disordered" evidence="44">
    <location>
        <begin position="225"/>
        <end position="248"/>
    </location>
</feature>
<dbReference type="CDD" id="cd20895">
    <property type="entry name" value="C1_DGKzeta_rpt2"/>
    <property type="match status" value="1"/>
</dbReference>
<reference evidence="46" key="2">
    <citation type="submission" date="2025-09" db="UniProtKB">
        <authorList>
            <consortium name="Ensembl"/>
        </authorList>
    </citation>
    <scope>IDENTIFICATION</scope>
</reference>
<dbReference type="InterPro" id="IPR016064">
    <property type="entry name" value="NAD/diacylglycerol_kinase_sf"/>
</dbReference>
<dbReference type="InterPro" id="IPR002110">
    <property type="entry name" value="Ankyrin_rpt"/>
</dbReference>
<dbReference type="GO" id="GO:0046486">
    <property type="term" value="P:glycerolipid metabolic process"/>
    <property type="evidence" value="ECO:0007669"/>
    <property type="project" value="UniProtKB-UniPathway"/>
</dbReference>
<comment type="catalytic activity">
    <reaction evidence="28">
        <text>1-O-hexadecyl-2-(5Z,8Z,11Z,14Z-eicosatetraenoyl)-sn-glycerol + ATP = 1-O-hexadecyl-2-(5Z,8Z,11Z,14Z-eicosatetraenoyl)-sn-glycero-3-phosphate + ADP + H(+)</text>
        <dbReference type="Rhea" id="RHEA:40403"/>
        <dbReference type="ChEBI" id="CHEBI:15378"/>
        <dbReference type="ChEBI" id="CHEBI:30616"/>
        <dbReference type="ChEBI" id="CHEBI:77184"/>
        <dbReference type="ChEBI" id="CHEBI:77186"/>
        <dbReference type="ChEBI" id="CHEBI:456216"/>
    </reaction>
    <physiologicalReaction direction="left-to-right" evidence="28">
        <dbReference type="Rhea" id="RHEA:40404"/>
    </physiologicalReaction>
</comment>
<evidence type="ECO:0000256" key="16">
    <source>
        <dbReference type="ARBA" id="ARBA00022833"/>
    </source>
</evidence>
<keyword evidence="11" id="KW-0479">Metal-binding</keyword>
<keyword evidence="10 43" id="KW-0808">Transferase</keyword>
<keyword evidence="20" id="KW-0472">Membrane</keyword>
<dbReference type="FunFam" id="1.25.40.20:FF:000034">
    <property type="entry name" value="Diacylglycerol kinase"/>
    <property type="match status" value="1"/>
</dbReference>
<comment type="pathway">
    <text evidence="5">Lipid metabolism; glycerolipid metabolism.</text>
</comment>
<evidence type="ECO:0000256" key="26">
    <source>
        <dbReference type="ARBA" id="ARBA00023411"/>
    </source>
</evidence>
<dbReference type="SMART" id="SM00248">
    <property type="entry name" value="ANK"/>
    <property type="match status" value="2"/>
</dbReference>
<dbReference type="InterPro" id="IPR001206">
    <property type="entry name" value="Diacylglycerol_kinase_cat_dom"/>
</dbReference>
<keyword evidence="16" id="KW-0862">Zinc</keyword>
<comment type="catalytic activity">
    <reaction evidence="37">
        <text>1-hexadecanoyl-2-(5Z,8Z,11Z,14Z-eicosatetraenoyl)-sn-glycerol + ATP = 1-hexadecanoyl-2-(5Z,8Z,11Z,14Z-eicosatetraenoyl)-sn-glycero-3-phosphate + ADP + H(+)</text>
        <dbReference type="Rhea" id="RHEA:40335"/>
        <dbReference type="ChEBI" id="CHEBI:15378"/>
        <dbReference type="ChEBI" id="CHEBI:30616"/>
        <dbReference type="ChEBI" id="CHEBI:72864"/>
        <dbReference type="ChEBI" id="CHEBI:77096"/>
        <dbReference type="ChEBI" id="CHEBI:456216"/>
    </reaction>
    <physiologicalReaction direction="left-to-right" evidence="37">
        <dbReference type="Rhea" id="RHEA:40336"/>
    </physiologicalReaction>
</comment>
<sequence length="878" mass="99929">WNPREWRLESESGDDFYKYRRQITLPEKAIAKSGLQHLSCQPSAAVLAKGETDREIRSTVDWSESALYGEHIWFETNVSGDFCYVGEQHCYAKSLQKSVARKKCAACKIVVHSICIEQLEKINFRCKPSFRESGSRNIREPAIVRHHWVHRRRQEGKCKQCGKGFQQKFAFHSKEIVAISCSWCKQAYHNKVTCFMLQQIEEPCSLGAHAAVIVPPTWIIRVRRPQSSLKSSKKKKRTSFKRKSSKKGAEEARWKPFIVRPIPSQLMKPLLVFVNPKSGGNQGAKIIQSFLWYLNPRQVFDLSQGGPQEGLEMYRKVHNLRILACGGDGTVGWILSALDQLQLNPSPAVAVLPLGTGNDLARTLNWGGGYTDEPLSKILSHVEDGNIVQLDRWNLIVKPNPEAGSEERDEQVTDKLPLDIFNNYFSLGFDAHVTLEFHESREANPEKFNSRFRNKMFYAGTAFSDFLMGSSKDLAKHIRVVCDGTDLTSKVQDLKLQCLVFLNIPRYCAGTMPWGNPSEHHDFEPQRHDDGCIEVIGFTMTSLATLQVGGHGERLNQCREVTLTTFKPIPMQVDGEPCKLAPSVIHISLRNQANMVQKTKRRTSIPQLNERLLSPAGDYEALHYDKEKLKEASIPLGLIVVPGDSDLETCRAHIERLQEVKNERRPDLCCFVCFVFAATTADRFYRIDRAQEHLNYVTEISQDELFVLDPELTWFSPTIPLGEYTCAPVLFFSQRSETTREETRKVRWPDRYIKLKELHKKGADLCVQDPVGRTLLHYAVEVGSKEIVRYIIDNAPTDILDVTERENGETVLHKAASLCQRTICHYLVEAGASLMKTDLQGDTPKHRAEKAKDAELAAYLENRQHYQMIQREDQETAV</sequence>
<evidence type="ECO:0000256" key="23">
    <source>
        <dbReference type="ARBA" id="ARBA00023371"/>
    </source>
</evidence>
<evidence type="ECO:0000256" key="24">
    <source>
        <dbReference type="ARBA" id="ARBA00023395"/>
    </source>
</evidence>
<dbReference type="InterPro" id="IPR036770">
    <property type="entry name" value="Ankyrin_rpt-contain_sf"/>
</dbReference>
<evidence type="ECO:0000256" key="22">
    <source>
        <dbReference type="ARBA" id="ARBA00023273"/>
    </source>
</evidence>
<evidence type="ECO:0000256" key="40">
    <source>
        <dbReference type="ARBA" id="ARBA00051725"/>
    </source>
</evidence>
<dbReference type="Gene3D" id="3.30.60.20">
    <property type="match status" value="1"/>
</dbReference>
<gene>
    <name evidence="46" type="primary">LOC107703288</name>
</gene>
<evidence type="ECO:0000256" key="39">
    <source>
        <dbReference type="ARBA" id="ARBA00051332"/>
    </source>
</evidence>
<dbReference type="SMART" id="SM00109">
    <property type="entry name" value="C1"/>
    <property type="match status" value="2"/>
</dbReference>
<evidence type="ECO:0000256" key="11">
    <source>
        <dbReference type="ARBA" id="ARBA00022723"/>
    </source>
</evidence>
<reference evidence="46" key="1">
    <citation type="submission" date="2025-08" db="UniProtKB">
        <authorList>
            <consortium name="Ensembl"/>
        </authorList>
    </citation>
    <scope>IDENTIFICATION</scope>
</reference>
<dbReference type="Pfam" id="PF00781">
    <property type="entry name" value="DAGK_cat"/>
    <property type="match status" value="1"/>
</dbReference>
<dbReference type="GO" id="GO:0008270">
    <property type="term" value="F:zinc ion binding"/>
    <property type="evidence" value="ECO:0007669"/>
    <property type="project" value="UniProtKB-KW"/>
</dbReference>
<evidence type="ECO:0000313" key="46">
    <source>
        <dbReference type="Ensembl" id="ENSSANP00000087013.1"/>
    </source>
</evidence>
<proteinExistence type="inferred from homology"/>
<comment type="catalytic activity">
    <reaction evidence="25">
        <text>1-octadecanoyl-2-(5Z,8Z,11Z,14Z-eicosatetraenoyl)-sn-glycerol + ATP = 1-octadecanoyl-2-(5Z,8Z,11Z,14Z-eicosatetraenoyl)-sn-glycero-3-phosphate + ADP + H(+)</text>
        <dbReference type="Rhea" id="RHEA:40323"/>
        <dbReference type="ChEBI" id="CHEBI:15378"/>
        <dbReference type="ChEBI" id="CHEBI:30616"/>
        <dbReference type="ChEBI" id="CHEBI:75728"/>
        <dbReference type="ChEBI" id="CHEBI:77091"/>
        <dbReference type="ChEBI" id="CHEBI:456216"/>
    </reaction>
    <physiologicalReaction direction="left-to-right" evidence="25">
        <dbReference type="Rhea" id="RHEA:40324"/>
    </physiologicalReaction>
</comment>
<comment type="catalytic activity">
    <reaction evidence="32">
        <text>1-O-hexadecyl-2-acetyl-sn-glycerol + ATP = 1-O-hexadecyl-2-acetyl-sn-glycero-3-phosphate + ADP + H(+)</text>
        <dbReference type="Rhea" id="RHEA:41676"/>
        <dbReference type="ChEBI" id="CHEBI:15378"/>
        <dbReference type="ChEBI" id="CHEBI:30616"/>
        <dbReference type="ChEBI" id="CHEBI:75936"/>
        <dbReference type="ChEBI" id="CHEBI:78385"/>
        <dbReference type="ChEBI" id="CHEBI:456216"/>
    </reaction>
    <physiologicalReaction direction="left-to-right" evidence="32">
        <dbReference type="Rhea" id="RHEA:41677"/>
    </physiologicalReaction>
</comment>
<dbReference type="Proteomes" id="UP000472260">
    <property type="component" value="Unassembled WGS sequence"/>
</dbReference>
<keyword evidence="8" id="KW-0963">Cytoplasm</keyword>
<dbReference type="SMART" id="SM00046">
    <property type="entry name" value="DAGKc"/>
    <property type="match status" value="1"/>
</dbReference>
<feature type="domain" description="DAGKc" evidence="45">
    <location>
        <begin position="265"/>
        <end position="399"/>
    </location>
</feature>
<dbReference type="PANTHER" id="PTHR11255:SF43">
    <property type="entry name" value="DIACYLGLYCEROL KINASE ZETA"/>
    <property type="match status" value="1"/>
</dbReference>
<evidence type="ECO:0000256" key="44">
    <source>
        <dbReference type="SAM" id="MobiDB-lite"/>
    </source>
</evidence>
<dbReference type="InterPro" id="IPR047485">
    <property type="entry name" value="C1_DGKzeta_rpt1"/>
</dbReference>
<name>A0A671RT77_9TELE</name>
<evidence type="ECO:0000256" key="25">
    <source>
        <dbReference type="ARBA" id="ARBA00023400"/>
    </source>
</evidence>
<evidence type="ECO:0000256" key="27">
    <source>
        <dbReference type="ARBA" id="ARBA00034614"/>
    </source>
</evidence>
<dbReference type="GO" id="GO:0005886">
    <property type="term" value="C:plasma membrane"/>
    <property type="evidence" value="ECO:0007669"/>
    <property type="project" value="UniProtKB-SubCell"/>
</dbReference>
<comment type="catalytic activity">
    <reaction evidence="23">
        <text>1,2-di-(9Z-octadecenoyl)-sn-glycerol + ATP = 1,2-di-(9Z-octadecenoyl)-sn-glycero-3-phosphate + ADP + H(+)</text>
        <dbReference type="Rhea" id="RHEA:40327"/>
        <dbReference type="ChEBI" id="CHEBI:15378"/>
        <dbReference type="ChEBI" id="CHEBI:30616"/>
        <dbReference type="ChEBI" id="CHEBI:52333"/>
        <dbReference type="ChEBI" id="CHEBI:74546"/>
        <dbReference type="ChEBI" id="CHEBI:456216"/>
    </reaction>
    <physiologicalReaction direction="left-to-right" evidence="23">
        <dbReference type="Rhea" id="RHEA:40328"/>
    </physiologicalReaction>
</comment>
<feature type="repeat" description="ANK" evidence="42">
    <location>
        <begin position="807"/>
        <end position="839"/>
    </location>
</feature>
<dbReference type="Pfam" id="PF23578">
    <property type="entry name" value="DGKI"/>
    <property type="match status" value="1"/>
</dbReference>
<dbReference type="SMART" id="SM00045">
    <property type="entry name" value="DAGKa"/>
    <property type="match status" value="1"/>
</dbReference>
<keyword evidence="14" id="KW-0863">Zinc-finger</keyword>
<dbReference type="GO" id="GO:0005634">
    <property type="term" value="C:nucleus"/>
    <property type="evidence" value="ECO:0007669"/>
    <property type="project" value="UniProtKB-SubCell"/>
</dbReference>
<evidence type="ECO:0000256" key="42">
    <source>
        <dbReference type="PROSITE-ProRule" id="PRU00023"/>
    </source>
</evidence>
<comment type="catalytic activity">
    <reaction evidence="30">
        <text>1-O-hexadecyl-2-(9Z-octadecenoyl)-sn-glycerol + ATP = 1-O-hexadecyl-2-(9Z-octadecenoyl)-sn-glycero-3-phosphate + ADP + H(+)</text>
        <dbReference type="Rhea" id="RHEA:40407"/>
        <dbReference type="ChEBI" id="CHEBI:15378"/>
        <dbReference type="ChEBI" id="CHEBI:30616"/>
        <dbReference type="ChEBI" id="CHEBI:77185"/>
        <dbReference type="ChEBI" id="CHEBI:77187"/>
        <dbReference type="ChEBI" id="CHEBI:456216"/>
    </reaction>
    <physiologicalReaction direction="left-to-right" evidence="30">
        <dbReference type="Rhea" id="RHEA:40408"/>
    </physiologicalReaction>
</comment>
<dbReference type="PROSITE" id="PS50297">
    <property type="entry name" value="ANK_REP_REGION"/>
    <property type="match status" value="1"/>
</dbReference>
<evidence type="ECO:0000256" key="20">
    <source>
        <dbReference type="ARBA" id="ARBA00023136"/>
    </source>
</evidence>
<evidence type="ECO:0000256" key="17">
    <source>
        <dbReference type="ARBA" id="ARBA00022840"/>
    </source>
</evidence>
<dbReference type="FunFam" id="3.40.50.10330:FF:000002">
    <property type="entry name" value="Diacylglycerol kinase"/>
    <property type="match status" value="1"/>
</dbReference>
<dbReference type="Ensembl" id="ENSSANT00000092464.1">
    <property type="protein sequence ID" value="ENSSANP00000087013.1"/>
    <property type="gene ID" value="ENSSANG00000042858.1"/>
</dbReference>
<comment type="catalytic activity">
    <reaction evidence="34">
        <text>1-(9Z-octadecenoyl)-2-hexadecanoyl-sn-glycerol + ATP = 1-(9Z)-octadecenoyl-2-hexadecanoyl-sn-glycero-3-phosphate + ADP + H(+)</text>
        <dbReference type="Rhea" id="RHEA:43420"/>
        <dbReference type="ChEBI" id="CHEBI:15378"/>
        <dbReference type="ChEBI" id="CHEBI:30616"/>
        <dbReference type="ChEBI" id="CHEBI:74551"/>
        <dbReference type="ChEBI" id="CHEBI:75447"/>
        <dbReference type="ChEBI" id="CHEBI:456216"/>
    </reaction>
    <physiologicalReaction direction="left-to-right" evidence="34">
        <dbReference type="Rhea" id="RHEA:43421"/>
    </physiologicalReaction>
</comment>
<evidence type="ECO:0000256" key="4">
    <source>
        <dbReference type="ARBA" id="ARBA00004514"/>
    </source>
</evidence>
<dbReference type="GO" id="GO:0007200">
    <property type="term" value="P:phospholipase C-activating G protein-coupled receptor signaling pathway"/>
    <property type="evidence" value="ECO:0007669"/>
    <property type="project" value="InterPro"/>
</dbReference>
<keyword evidence="21" id="KW-0539">Nucleus</keyword>
<keyword evidence="15 43" id="KW-0418">Kinase</keyword>
<evidence type="ECO:0000256" key="1">
    <source>
        <dbReference type="ARBA" id="ARBA00004123"/>
    </source>
</evidence>
<evidence type="ECO:0000256" key="37">
    <source>
        <dbReference type="ARBA" id="ARBA00050897"/>
    </source>
</evidence>
<evidence type="ECO:0000256" key="34">
    <source>
        <dbReference type="ARBA" id="ARBA00050429"/>
    </source>
</evidence>
<accession>A0A671RT77</accession>
<evidence type="ECO:0000256" key="7">
    <source>
        <dbReference type="ARBA" id="ARBA00022475"/>
    </source>
</evidence>
<evidence type="ECO:0000256" key="8">
    <source>
        <dbReference type="ARBA" id="ARBA00022490"/>
    </source>
</evidence>
<dbReference type="GO" id="GO:0004143">
    <property type="term" value="F:ATP-dependent diacylglycerol kinase activity"/>
    <property type="evidence" value="ECO:0007669"/>
    <property type="project" value="UniProtKB-EC"/>
</dbReference>
<evidence type="ECO:0000256" key="41">
    <source>
        <dbReference type="ARBA" id="ARBA00060536"/>
    </source>
</evidence>
<dbReference type="InterPro" id="IPR000756">
    <property type="entry name" value="Diacylglycerol_kin_accessory"/>
</dbReference>
<dbReference type="FunFam" id="2.60.200.40:FF:000002">
    <property type="entry name" value="Diacylglycerol kinase"/>
    <property type="match status" value="1"/>
</dbReference>
<evidence type="ECO:0000256" key="30">
    <source>
        <dbReference type="ARBA" id="ARBA00034638"/>
    </source>
</evidence>
<dbReference type="CDD" id="cd20849">
    <property type="entry name" value="C1_DGKzeta_rpt1"/>
    <property type="match status" value="1"/>
</dbReference>
<evidence type="ECO:0000256" key="21">
    <source>
        <dbReference type="ARBA" id="ARBA00023242"/>
    </source>
</evidence>
<dbReference type="Gene3D" id="2.60.200.40">
    <property type="match status" value="1"/>
</dbReference>
<feature type="repeat" description="ANK" evidence="42">
    <location>
        <begin position="771"/>
        <end position="794"/>
    </location>
</feature>
<dbReference type="Pfam" id="PF00609">
    <property type="entry name" value="DAGK_acc"/>
    <property type="match status" value="1"/>
</dbReference>
<dbReference type="EC" id="2.7.1.107" evidence="43"/>
<comment type="catalytic activity">
    <reaction evidence="38">
        <text>1-octadecanoyl-2-(9Z-octadecenoyl)-sn-glycerol + ATP = 1-octadecanoyl-2-(9Z-octadecenoyl)-sn-glycero-3-phosphate + ADP + H(+)</text>
        <dbReference type="Rhea" id="RHEA:43424"/>
        <dbReference type="ChEBI" id="CHEBI:15378"/>
        <dbReference type="ChEBI" id="CHEBI:30616"/>
        <dbReference type="ChEBI" id="CHEBI:74560"/>
        <dbReference type="ChEBI" id="CHEBI:75468"/>
        <dbReference type="ChEBI" id="CHEBI:456216"/>
    </reaction>
    <physiologicalReaction direction="left-to-right" evidence="38">
        <dbReference type="Rhea" id="RHEA:43425"/>
    </physiologicalReaction>
</comment>
<dbReference type="InterPro" id="IPR037607">
    <property type="entry name" value="DGK"/>
</dbReference>
<comment type="similarity">
    <text evidence="6 43">Belongs to the eukaryotic diacylglycerol kinase family.</text>
</comment>
<dbReference type="PANTHER" id="PTHR11255">
    <property type="entry name" value="DIACYLGLYCEROL KINASE"/>
    <property type="match status" value="1"/>
</dbReference>
<dbReference type="SUPFAM" id="SSF48403">
    <property type="entry name" value="Ankyrin repeat"/>
    <property type="match status" value="1"/>
</dbReference>
<dbReference type="InterPro" id="IPR002219">
    <property type="entry name" value="PKC_DAG/PE"/>
</dbReference>
<dbReference type="Gene3D" id="1.25.40.20">
    <property type="entry name" value="Ankyrin repeat-containing domain"/>
    <property type="match status" value="1"/>
</dbReference>
<evidence type="ECO:0000256" key="14">
    <source>
        <dbReference type="ARBA" id="ARBA00022771"/>
    </source>
</evidence>
<comment type="catalytic activity">
    <reaction evidence="26">
        <text>a 1,2-diacyl-sn-glycerol + ATP = a 1,2-diacyl-sn-glycero-3-phosphate + ADP + H(+)</text>
        <dbReference type="Rhea" id="RHEA:10272"/>
        <dbReference type="ChEBI" id="CHEBI:15378"/>
        <dbReference type="ChEBI" id="CHEBI:17815"/>
        <dbReference type="ChEBI" id="CHEBI:30616"/>
        <dbReference type="ChEBI" id="CHEBI:58608"/>
        <dbReference type="ChEBI" id="CHEBI:456216"/>
        <dbReference type="EC" id="2.7.1.107"/>
    </reaction>
    <physiologicalReaction direction="left-to-right" evidence="26">
        <dbReference type="Rhea" id="RHEA:10273"/>
    </physiologicalReaction>
</comment>
<evidence type="ECO:0000256" key="2">
    <source>
        <dbReference type="ARBA" id="ARBA00004236"/>
    </source>
</evidence>
<comment type="catalytic activity">
    <reaction evidence="40">
        <text>1-eicosanoyl-2-(5Z,8Z,11Z,14Z)-eicosatetraenoyl-sn-glycerol + ATP = 1-eicosanoyl-2-(5Z,8Z,11Z,14Z)-eicosatetraenoyl-sn-glycero-3-phosphate + ADP + H(+)</text>
        <dbReference type="Rhea" id="RHEA:40331"/>
        <dbReference type="ChEBI" id="CHEBI:15378"/>
        <dbReference type="ChEBI" id="CHEBI:30616"/>
        <dbReference type="ChEBI" id="CHEBI:77094"/>
        <dbReference type="ChEBI" id="CHEBI:87223"/>
        <dbReference type="ChEBI" id="CHEBI:456216"/>
    </reaction>
    <physiologicalReaction direction="left-to-right" evidence="40">
        <dbReference type="Rhea" id="RHEA:40332"/>
    </physiologicalReaction>
</comment>
<dbReference type="Gene3D" id="3.40.50.10330">
    <property type="entry name" value="Probable inorganic polyphosphate/atp-NAD kinase, domain 1"/>
    <property type="match status" value="1"/>
</dbReference>
<keyword evidence="17 43" id="KW-0067">ATP-binding</keyword>
<dbReference type="Pfam" id="PF12796">
    <property type="entry name" value="Ank_2"/>
    <property type="match status" value="1"/>
</dbReference>
<dbReference type="AlphaFoldDB" id="A0A671RT77"/>
<dbReference type="GO" id="GO:0005524">
    <property type="term" value="F:ATP binding"/>
    <property type="evidence" value="ECO:0007669"/>
    <property type="project" value="UniProtKB-KW"/>
</dbReference>
<dbReference type="GO" id="GO:0098978">
    <property type="term" value="C:glutamatergic synapse"/>
    <property type="evidence" value="ECO:0007669"/>
    <property type="project" value="TreeGrafter"/>
</dbReference>
<evidence type="ECO:0000256" key="19">
    <source>
        <dbReference type="ARBA" id="ARBA00023098"/>
    </source>
</evidence>